<sequence length="450" mass="52163">MIGNVVSIDSQPKMITTAKGDIKANSPSNVLMSFKADDQLSIYLKHNDFSQEHELLKDIKIGNTLFKKGELPSNFDSVVKVYFESVLGVAFSNQAMLDGMETFFSERSYNPVIEYMERATEKWDGRNRIDRMLQVYLGAEDIPLVSKIAQMWLVGAVAKVYDPYVKFDYVLDLVGGQGVGKTSLLQKLGGEWYTDAVTDFSNKDNYDIMLKSLIVNDDEMVASNRMSFAETKAFISKTSLRYRKPYMKRTEEFAKNFILARTTNQKEYLKDKTGERRFLPVMADSKRQKKHPMEIEPETIEQIWGEAVTIYRAGADLMFDENTEDELNIYREQFMYRDEVELQVLEYLDMPVPENWQNWSIQQQHQYTSKYFDNSSDFDPGSKKLDKVSTREMMYNLFMRNSNDRKLSTKINMIMDNHPDWKKSVFRAGGKSTKGFVRVKDSEKKLIGSN</sequence>
<evidence type="ECO:0000259" key="1">
    <source>
        <dbReference type="Pfam" id="PF05272"/>
    </source>
</evidence>
<dbReference type="Pfam" id="PF05272">
    <property type="entry name" value="VapE-like_dom"/>
    <property type="match status" value="1"/>
</dbReference>
<dbReference type="PANTHER" id="PTHR34985:SF1">
    <property type="entry name" value="SLR0554 PROTEIN"/>
    <property type="match status" value="1"/>
</dbReference>
<dbReference type="PANTHER" id="PTHR34985">
    <property type="entry name" value="SLR0554 PROTEIN"/>
    <property type="match status" value="1"/>
</dbReference>
<protein>
    <recommendedName>
        <fullName evidence="1">Virulence-associated protein E-like domain-containing protein</fullName>
    </recommendedName>
</protein>
<reference evidence="2 3" key="1">
    <citation type="journal article" date="2017" name="Sci. Rep.">
        <title>Pneumococcal prophages are diverse, but not without structure or history.</title>
        <authorList>
            <person name="Brueggemann A.B."/>
            <person name="Harrold C.L."/>
            <person name="Rezaei Javan R."/>
            <person name="van Tonder A.J."/>
            <person name="McDonnell A.J."/>
            <person name="Edwards B.A."/>
        </authorList>
    </citation>
    <scope>NUCLEOTIDE SEQUENCE [LARGE SCALE GENOMIC DNA]</scope>
</reference>
<proteinExistence type="predicted"/>
<feature type="domain" description="Virulence-associated protein E-like" evidence="1">
    <location>
        <begin position="122"/>
        <end position="335"/>
    </location>
</feature>
<gene>
    <name evidence="2" type="ORF">IPP8_00026</name>
</gene>
<accession>A0A1S5S7S1</accession>
<organism evidence="2 3">
    <name type="scientific">Streptococcus phage IPP8</name>
    <dbReference type="NCBI Taxonomy" id="1916206"/>
    <lineage>
        <taxon>Viruses</taxon>
        <taxon>Duplodnaviria</taxon>
        <taxon>Heunggongvirae</taxon>
        <taxon>Uroviricota</taxon>
        <taxon>Caudoviricetes</taxon>
        <taxon>Ferrettivirinae</taxon>
        <taxon>Spinunavirus</taxon>
        <taxon>Spinunavirus IPP8</taxon>
    </lineage>
</organism>
<name>A0A1S5S7S1_9CAUD</name>
<keyword evidence="3" id="KW-1185">Reference proteome</keyword>
<dbReference type="EMBL" id="KY065450">
    <property type="protein sequence ID" value="APD21592.1"/>
    <property type="molecule type" value="Genomic_DNA"/>
</dbReference>
<dbReference type="InterPro" id="IPR007936">
    <property type="entry name" value="VapE-like_dom"/>
</dbReference>
<evidence type="ECO:0000313" key="2">
    <source>
        <dbReference type="EMBL" id="APD21592.1"/>
    </source>
</evidence>
<dbReference type="Proteomes" id="UP000225287">
    <property type="component" value="Segment"/>
</dbReference>
<evidence type="ECO:0000313" key="3">
    <source>
        <dbReference type="Proteomes" id="UP000225287"/>
    </source>
</evidence>